<evidence type="ECO:0000313" key="5">
    <source>
        <dbReference type="Proteomes" id="UP001156666"/>
    </source>
</evidence>
<feature type="domain" description="PhnB-like" evidence="2">
    <location>
        <begin position="183"/>
        <end position="321"/>
    </location>
</feature>
<dbReference type="Gene3D" id="3.30.530.20">
    <property type="match status" value="1"/>
</dbReference>
<name>A0AA37WER3_9BACT</name>
<dbReference type="Gene3D" id="3.10.180.10">
    <property type="entry name" value="2,3-Dihydroxybiphenyl 1,2-Dioxygenase, domain 1"/>
    <property type="match status" value="1"/>
</dbReference>
<evidence type="ECO:0000313" key="4">
    <source>
        <dbReference type="EMBL" id="GLR19061.1"/>
    </source>
</evidence>
<comment type="caution">
    <text evidence="4">The sequence shown here is derived from an EMBL/GenBank/DDBJ whole genome shotgun (WGS) entry which is preliminary data.</text>
</comment>
<reference evidence="4" key="2">
    <citation type="submission" date="2023-01" db="EMBL/GenBank/DDBJ databases">
        <title>Draft genome sequence of Portibacter lacus strain NBRC 108769.</title>
        <authorList>
            <person name="Sun Q."/>
            <person name="Mori K."/>
        </authorList>
    </citation>
    <scope>NUCLEOTIDE SEQUENCE</scope>
    <source>
        <strain evidence="4">NBRC 108769</strain>
    </source>
</reference>
<dbReference type="CDD" id="cd07814">
    <property type="entry name" value="SRPBCC_CalC_Aha1-like"/>
    <property type="match status" value="1"/>
</dbReference>
<evidence type="ECO:0000259" key="2">
    <source>
        <dbReference type="Pfam" id="PF06983"/>
    </source>
</evidence>
<dbReference type="Pfam" id="PF06983">
    <property type="entry name" value="3-dmu-9_3-mt"/>
    <property type="match status" value="1"/>
</dbReference>
<proteinExistence type="inferred from homology"/>
<dbReference type="Pfam" id="PF08327">
    <property type="entry name" value="AHSA1"/>
    <property type="match status" value="1"/>
</dbReference>
<dbReference type="CDD" id="cd06588">
    <property type="entry name" value="PhnB_like"/>
    <property type="match status" value="1"/>
</dbReference>
<gene>
    <name evidence="4" type="ORF">GCM10007940_36770</name>
</gene>
<comment type="similarity">
    <text evidence="1">Belongs to the AHA1 family.</text>
</comment>
<dbReference type="PANTHER" id="PTHR33990">
    <property type="entry name" value="PROTEIN YJDN-RELATED"/>
    <property type="match status" value="1"/>
</dbReference>
<protein>
    <recommendedName>
        <fullName evidence="6">PhnB-like domain-containing protein</fullName>
    </recommendedName>
</protein>
<dbReference type="PANTHER" id="PTHR33990:SF1">
    <property type="entry name" value="PROTEIN YJDN"/>
    <property type="match status" value="1"/>
</dbReference>
<dbReference type="SUPFAM" id="SSF55961">
    <property type="entry name" value="Bet v1-like"/>
    <property type="match status" value="1"/>
</dbReference>
<dbReference type="InterPro" id="IPR013538">
    <property type="entry name" value="ASHA1/2-like_C"/>
</dbReference>
<dbReference type="Proteomes" id="UP001156666">
    <property type="component" value="Unassembled WGS sequence"/>
</dbReference>
<feature type="domain" description="Activator of Hsp90 ATPase homologue 1/2-like C-terminal" evidence="3">
    <location>
        <begin position="26"/>
        <end position="167"/>
    </location>
</feature>
<evidence type="ECO:0000259" key="3">
    <source>
        <dbReference type="Pfam" id="PF08327"/>
    </source>
</evidence>
<dbReference type="SUPFAM" id="SSF54593">
    <property type="entry name" value="Glyoxalase/Bleomycin resistance protein/Dihydroxybiphenyl dioxygenase"/>
    <property type="match status" value="1"/>
</dbReference>
<evidence type="ECO:0008006" key="6">
    <source>
        <dbReference type="Google" id="ProtNLM"/>
    </source>
</evidence>
<organism evidence="4 5">
    <name type="scientific">Portibacter lacus</name>
    <dbReference type="NCBI Taxonomy" id="1099794"/>
    <lineage>
        <taxon>Bacteria</taxon>
        <taxon>Pseudomonadati</taxon>
        <taxon>Bacteroidota</taxon>
        <taxon>Saprospiria</taxon>
        <taxon>Saprospirales</taxon>
        <taxon>Haliscomenobacteraceae</taxon>
        <taxon>Portibacter</taxon>
    </lineage>
</organism>
<dbReference type="EMBL" id="BSOH01000025">
    <property type="protein sequence ID" value="GLR19061.1"/>
    <property type="molecule type" value="Genomic_DNA"/>
</dbReference>
<dbReference type="InterPro" id="IPR023393">
    <property type="entry name" value="START-like_dom_sf"/>
</dbReference>
<evidence type="ECO:0000256" key="1">
    <source>
        <dbReference type="ARBA" id="ARBA00006817"/>
    </source>
</evidence>
<keyword evidence="5" id="KW-1185">Reference proteome</keyword>
<dbReference type="AlphaFoldDB" id="A0AA37WER3"/>
<dbReference type="InterPro" id="IPR029068">
    <property type="entry name" value="Glyas_Bleomycin-R_OHBP_Dase"/>
</dbReference>
<dbReference type="RefSeq" id="WP_235295446.1">
    <property type="nucleotide sequence ID" value="NZ_BSOH01000025.1"/>
</dbReference>
<sequence length="327" mass="37804">MNPNLKFDFIVNKEKNIVNVEREFAANLELVWEAWTNPEILDLWWAPKPYKTRTKSMDFREGGTWLYEMYNSESENPQECHWCKNDYIKIAHQKMFSGLDAFCDENGVVNQSMPRTQWTNKFKEDGEKTLVTITAKYESLADLEKIIAMGFKEGFTMAMENLDQYIEAQFNLRKQNKSNNKARVTTYLNFAGNTEEAFNFYKSIFKTEFIGKGIERFEDVPASSENWPPVADNVKKMVLHVELPIVGGHILMGTDAPKEMGFTLTSGNNMHICLEPETREEADRLFNELSVGGNITMPMADMFFGAYFGGFTDRFGINWMINYISKE</sequence>
<dbReference type="InterPro" id="IPR028973">
    <property type="entry name" value="PhnB-like"/>
</dbReference>
<accession>A0AA37WER3</accession>
<reference evidence="4" key="1">
    <citation type="journal article" date="2014" name="Int. J. Syst. Evol. Microbiol.">
        <title>Complete genome sequence of Corynebacterium casei LMG S-19264T (=DSM 44701T), isolated from a smear-ripened cheese.</title>
        <authorList>
            <consortium name="US DOE Joint Genome Institute (JGI-PGF)"/>
            <person name="Walter F."/>
            <person name="Albersmeier A."/>
            <person name="Kalinowski J."/>
            <person name="Ruckert C."/>
        </authorList>
    </citation>
    <scope>NUCLEOTIDE SEQUENCE</scope>
    <source>
        <strain evidence="4">NBRC 108769</strain>
    </source>
</reference>